<dbReference type="InterPro" id="IPR002502">
    <property type="entry name" value="Amidase_domain"/>
</dbReference>
<feature type="region of interest" description="Disordered" evidence="2">
    <location>
        <begin position="151"/>
        <end position="189"/>
    </location>
</feature>
<accession>A0ABT0IA45</accession>
<dbReference type="InterPro" id="IPR006619">
    <property type="entry name" value="PGRP_domain_met/bac"/>
</dbReference>
<evidence type="ECO:0000259" key="3">
    <source>
        <dbReference type="SMART" id="SM00644"/>
    </source>
</evidence>
<proteinExistence type="inferred from homology"/>
<evidence type="ECO:0000313" key="6">
    <source>
        <dbReference type="Proteomes" id="UP001522868"/>
    </source>
</evidence>
<protein>
    <submittedName>
        <fullName evidence="5">Peptidoglycan recognition protein family protein</fullName>
    </submittedName>
</protein>
<dbReference type="InterPro" id="IPR036505">
    <property type="entry name" value="Amidase/PGRP_sf"/>
</dbReference>
<feature type="region of interest" description="Disordered" evidence="2">
    <location>
        <begin position="28"/>
        <end position="50"/>
    </location>
</feature>
<dbReference type="CDD" id="cd06583">
    <property type="entry name" value="PGRP"/>
    <property type="match status" value="1"/>
</dbReference>
<feature type="compositionally biased region" description="Pro residues" evidence="2">
    <location>
        <begin position="155"/>
        <end position="170"/>
    </location>
</feature>
<evidence type="ECO:0000256" key="1">
    <source>
        <dbReference type="ARBA" id="ARBA00007553"/>
    </source>
</evidence>
<gene>
    <name evidence="5" type="ORF">M1O15_12490</name>
</gene>
<evidence type="ECO:0000259" key="4">
    <source>
        <dbReference type="SMART" id="SM00701"/>
    </source>
</evidence>
<dbReference type="Gene3D" id="3.40.80.10">
    <property type="entry name" value="Peptidoglycan recognition protein-like"/>
    <property type="match status" value="1"/>
</dbReference>
<dbReference type="PANTHER" id="PTHR11022">
    <property type="entry name" value="PEPTIDOGLYCAN RECOGNITION PROTEIN"/>
    <property type="match status" value="1"/>
</dbReference>
<dbReference type="Pfam" id="PF01510">
    <property type="entry name" value="Amidase_2"/>
    <property type="match status" value="1"/>
</dbReference>
<dbReference type="PANTHER" id="PTHR11022:SF41">
    <property type="entry name" value="PEPTIDOGLYCAN-RECOGNITION PROTEIN LC-RELATED"/>
    <property type="match status" value="1"/>
</dbReference>
<dbReference type="InterPro" id="IPR015510">
    <property type="entry name" value="PGRP"/>
</dbReference>
<dbReference type="RefSeq" id="WP_248633799.1">
    <property type="nucleotide sequence ID" value="NZ_JALPTH010000010.1"/>
</dbReference>
<comment type="similarity">
    <text evidence="1">Belongs to the N-acetylmuramoyl-L-alanine amidase 2 family.</text>
</comment>
<dbReference type="SMART" id="SM00701">
    <property type="entry name" value="PGRP"/>
    <property type="match status" value="1"/>
</dbReference>
<feature type="domain" description="N-acetylmuramoyl-L-alanine amidase" evidence="3">
    <location>
        <begin position="203"/>
        <end position="366"/>
    </location>
</feature>
<dbReference type="SMART" id="SM00644">
    <property type="entry name" value="Ami_2"/>
    <property type="match status" value="1"/>
</dbReference>
<keyword evidence="6" id="KW-1185">Reference proteome</keyword>
<sequence>MSPQPAHPARRSLLGAGLALPLLPALTGCGQPARPTPPPSATTGPTGRLGIPVTRSVAARGELTAVQRSPFPLVFVALSWRGPERGPRIRFDGRPDRTSGWLPVRAGCPCGGDTAPDGVRHALVPAGGARSYQVGHPPGVDLLTAVGVDTVHGPLPAPTAPSTAPPPPRRAAPDASRRPAGPSGGDLDALGVITRADWGADETKAVATRVFAPARAVTVHHTVTANRDPDPAATIRAIFELHAVRNGWGDIGYHFLVDGEGRVYEGRASGDDGPPGHNSANEVVTAFHTGGFNTGNIGVALLGDLDKAPPTPAARRALTRLAAALTDRHTLDPLRPLAYTASSGRVRRLPSAVNGHGLWTPTACPGARLDIPALRRDLARLPAR</sequence>
<dbReference type="SUPFAM" id="SSF55846">
    <property type="entry name" value="N-acetylmuramoyl-L-alanine amidase-like"/>
    <property type="match status" value="1"/>
</dbReference>
<reference evidence="5 6" key="1">
    <citation type="submission" date="2022-04" db="EMBL/GenBank/DDBJ databases">
        <title>Streptomyces sp. nov. LCR6-01 isolated from Lichen of Dirinaria sp.</title>
        <authorList>
            <person name="Kanchanasin P."/>
            <person name="Tanasupawat S."/>
            <person name="Phongsopitanun W."/>
        </authorList>
    </citation>
    <scope>NUCLEOTIDE SEQUENCE [LARGE SCALE GENOMIC DNA]</scope>
    <source>
        <strain evidence="5 6">LCR6-01</strain>
    </source>
</reference>
<evidence type="ECO:0000256" key="2">
    <source>
        <dbReference type="SAM" id="MobiDB-lite"/>
    </source>
</evidence>
<feature type="domain" description="Peptidoglycan recognition protein family" evidence="4">
    <location>
        <begin position="190"/>
        <end position="338"/>
    </location>
</feature>
<dbReference type="EMBL" id="JALPTH010000010">
    <property type="protein sequence ID" value="MCK8678201.1"/>
    <property type="molecule type" value="Genomic_DNA"/>
</dbReference>
<name>A0ABT0IA45_9ACTN</name>
<comment type="caution">
    <text evidence="5">The sequence shown here is derived from an EMBL/GenBank/DDBJ whole genome shotgun (WGS) entry which is preliminary data.</text>
</comment>
<organism evidence="5 6">
    <name type="scientific">Streptomyces lichenis</name>
    <dbReference type="NCBI Taxonomy" id="2306967"/>
    <lineage>
        <taxon>Bacteria</taxon>
        <taxon>Bacillati</taxon>
        <taxon>Actinomycetota</taxon>
        <taxon>Actinomycetes</taxon>
        <taxon>Kitasatosporales</taxon>
        <taxon>Streptomycetaceae</taxon>
        <taxon>Streptomyces</taxon>
    </lineage>
</organism>
<evidence type="ECO:0000313" key="5">
    <source>
        <dbReference type="EMBL" id="MCK8678201.1"/>
    </source>
</evidence>
<dbReference type="Proteomes" id="UP001522868">
    <property type="component" value="Unassembled WGS sequence"/>
</dbReference>